<gene>
    <name evidence="2" type="ORF">UT11_C0048G0001</name>
</gene>
<keyword evidence="2" id="KW-0436">Ligase</keyword>
<dbReference type="AlphaFoldDB" id="A0A0G0LIB2"/>
<dbReference type="SMART" id="SM01016">
    <property type="entry name" value="Arg_tRNA_synt_N"/>
    <property type="match status" value="1"/>
</dbReference>
<evidence type="ECO:0000313" key="3">
    <source>
        <dbReference type="Proteomes" id="UP000033934"/>
    </source>
</evidence>
<dbReference type="GO" id="GO:0005737">
    <property type="term" value="C:cytoplasm"/>
    <property type="evidence" value="ECO:0007669"/>
    <property type="project" value="InterPro"/>
</dbReference>
<feature type="non-terminal residue" evidence="2">
    <location>
        <position position="87"/>
    </location>
</feature>
<dbReference type="InterPro" id="IPR036695">
    <property type="entry name" value="Arg-tRNA-synth_N_sf"/>
</dbReference>
<reference evidence="2 3" key="1">
    <citation type="journal article" date="2015" name="Nature">
        <title>rRNA introns, odd ribosomes, and small enigmatic genomes across a large radiation of phyla.</title>
        <authorList>
            <person name="Brown C.T."/>
            <person name="Hug L.A."/>
            <person name="Thomas B.C."/>
            <person name="Sharon I."/>
            <person name="Castelle C.J."/>
            <person name="Singh A."/>
            <person name="Wilkins M.J."/>
            <person name="Williams K.H."/>
            <person name="Banfield J.F."/>
        </authorList>
    </citation>
    <scope>NUCLEOTIDE SEQUENCE [LARGE SCALE GENOMIC DNA]</scope>
</reference>
<sequence>MMIDEINNIIREALTDLEYKIPDNFSVEASIDTNHGDYASNVAMILAKDLKQSPQEIAQSIVAEAISKSTFEHVEVAGPGFINFWLS</sequence>
<evidence type="ECO:0000313" key="2">
    <source>
        <dbReference type="EMBL" id="KKQ87660.1"/>
    </source>
</evidence>
<dbReference type="GO" id="GO:0006420">
    <property type="term" value="P:arginyl-tRNA aminoacylation"/>
    <property type="evidence" value="ECO:0007669"/>
    <property type="project" value="InterPro"/>
</dbReference>
<dbReference type="Gene3D" id="3.30.1360.70">
    <property type="entry name" value="Arginyl tRNA synthetase N-terminal domain"/>
    <property type="match status" value="1"/>
</dbReference>
<dbReference type="SUPFAM" id="SSF55190">
    <property type="entry name" value="Arginyl-tRNA synthetase (ArgRS), N-terminal 'additional' domain"/>
    <property type="match status" value="1"/>
</dbReference>
<dbReference type="InterPro" id="IPR005148">
    <property type="entry name" value="Arg-tRNA-synth_N"/>
</dbReference>
<dbReference type="EMBL" id="LBVO01000048">
    <property type="protein sequence ID" value="KKQ87660.1"/>
    <property type="molecule type" value="Genomic_DNA"/>
</dbReference>
<dbReference type="GO" id="GO:0005524">
    <property type="term" value="F:ATP binding"/>
    <property type="evidence" value="ECO:0007669"/>
    <property type="project" value="InterPro"/>
</dbReference>
<dbReference type="GO" id="GO:0004814">
    <property type="term" value="F:arginine-tRNA ligase activity"/>
    <property type="evidence" value="ECO:0007669"/>
    <property type="project" value="InterPro"/>
</dbReference>
<proteinExistence type="predicted"/>
<name>A0A0G0LIB2_9BACT</name>
<evidence type="ECO:0000259" key="1">
    <source>
        <dbReference type="SMART" id="SM01016"/>
    </source>
</evidence>
<dbReference type="Pfam" id="PF03485">
    <property type="entry name" value="Arg_tRNA_synt_N"/>
    <property type="match status" value="1"/>
</dbReference>
<comment type="caution">
    <text evidence="2">The sequence shown here is derived from an EMBL/GenBank/DDBJ whole genome shotgun (WGS) entry which is preliminary data.</text>
</comment>
<accession>A0A0G0LIB2</accession>
<dbReference type="PATRIC" id="fig|1618334.3.peg.652"/>
<organism evidence="2 3">
    <name type="scientific">Berkelbacteria bacterium GW2011_GWA2_38_9</name>
    <dbReference type="NCBI Taxonomy" id="1618334"/>
    <lineage>
        <taxon>Bacteria</taxon>
        <taxon>Candidatus Berkelbacteria</taxon>
    </lineage>
</organism>
<feature type="domain" description="Arginyl tRNA synthetase N-terminal" evidence="1">
    <location>
        <begin position="4"/>
        <end position="86"/>
    </location>
</feature>
<dbReference type="Proteomes" id="UP000033934">
    <property type="component" value="Unassembled WGS sequence"/>
</dbReference>
<protein>
    <submittedName>
        <fullName evidence="2">Arginine-tRNA ligase</fullName>
    </submittedName>
</protein>